<sequence length="40" mass="4767">MMGRKTMETPVLMMGPQFIARNKLLHLRCGEYIKNQNRCR</sequence>
<evidence type="ECO:0000313" key="1">
    <source>
        <dbReference type="EMBL" id="AMO97564.1"/>
    </source>
</evidence>
<dbReference type="Proteomes" id="UP000072421">
    <property type="component" value="Chromosome"/>
</dbReference>
<reference evidence="1 2" key="1">
    <citation type="submission" date="2015-11" db="EMBL/GenBank/DDBJ databases">
        <title>Exploring the genomic traits of fungus-feeding bacterial genus Collimonas.</title>
        <authorList>
            <person name="Song C."/>
            <person name="Schmidt R."/>
            <person name="de Jager V."/>
            <person name="Krzyzanowska D."/>
            <person name="Jongedijk E."/>
            <person name="Cankar K."/>
            <person name="Beekwilder J."/>
            <person name="van Veen A."/>
            <person name="de Boer W."/>
            <person name="van Veen J.A."/>
            <person name="Garbeva P."/>
        </authorList>
    </citation>
    <scope>NUCLEOTIDE SEQUENCE [LARGE SCALE GENOMIC DNA]</scope>
    <source>
        <strain evidence="1 2">Ter6</strain>
    </source>
</reference>
<proteinExistence type="predicted"/>
<dbReference type="PATRIC" id="fig|158899.10.peg.4920"/>
<organism evidence="1">
    <name type="scientific">Collimonas fungivorans</name>
    <dbReference type="NCBI Taxonomy" id="158899"/>
    <lineage>
        <taxon>Bacteria</taxon>
        <taxon>Pseudomonadati</taxon>
        <taxon>Pseudomonadota</taxon>
        <taxon>Betaproteobacteria</taxon>
        <taxon>Burkholderiales</taxon>
        <taxon>Oxalobacteraceae</taxon>
        <taxon>Collimonas</taxon>
    </lineage>
</organism>
<dbReference type="AlphaFoldDB" id="A0A127PIW4"/>
<dbReference type="EMBL" id="CP013232">
    <property type="protein sequence ID" value="AMO97564.1"/>
    <property type="molecule type" value="Genomic_DNA"/>
</dbReference>
<protein>
    <submittedName>
        <fullName evidence="1">Uncharacterized protein</fullName>
    </submittedName>
</protein>
<gene>
    <name evidence="1" type="ORF">CFter6_4990</name>
</gene>
<name>A0A127PIW4_9BURK</name>
<evidence type="ECO:0000313" key="2">
    <source>
        <dbReference type="Proteomes" id="UP000072421"/>
    </source>
</evidence>
<accession>A0A127PIW4</accession>